<reference evidence="1 2" key="1">
    <citation type="journal article" date="2016" name="Nat. Commun.">
        <title>Thousands of microbial genomes shed light on interconnected biogeochemical processes in an aquifer system.</title>
        <authorList>
            <person name="Anantharaman K."/>
            <person name="Brown C.T."/>
            <person name="Hug L.A."/>
            <person name="Sharon I."/>
            <person name="Castelle C.J."/>
            <person name="Probst A.J."/>
            <person name="Thomas B.C."/>
            <person name="Singh A."/>
            <person name="Wilkins M.J."/>
            <person name="Karaoz U."/>
            <person name="Brodie E.L."/>
            <person name="Williams K.H."/>
            <person name="Hubbard S.S."/>
            <person name="Banfield J.F."/>
        </authorList>
    </citation>
    <scope>NUCLEOTIDE SEQUENCE [LARGE SCALE GENOMIC DNA]</scope>
</reference>
<proteinExistence type="predicted"/>
<dbReference type="AlphaFoldDB" id="A0A1F7WGR8"/>
<comment type="caution">
    <text evidence="1">The sequence shown here is derived from an EMBL/GenBank/DDBJ whole genome shotgun (WGS) entry which is preliminary data.</text>
</comment>
<accession>A0A1F7WGR8</accession>
<name>A0A1F7WGR8_9BACT</name>
<dbReference type="EMBL" id="MGFJ01000032">
    <property type="protein sequence ID" value="OGM02024.1"/>
    <property type="molecule type" value="Genomic_DNA"/>
</dbReference>
<organism evidence="1 2">
    <name type="scientific">Candidatus Woesebacteria bacterium GWA1_41_8</name>
    <dbReference type="NCBI Taxonomy" id="1802471"/>
    <lineage>
        <taxon>Bacteria</taxon>
        <taxon>Candidatus Woeseibacteriota</taxon>
    </lineage>
</organism>
<evidence type="ECO:0000313" key="2">
    <source>
        <dbReference type="Proteomes" id="UP000176198"/>
    </source>
</evidence>
<protein>
    <submittedName>
        <fullName evidence="1">Uncharacterized protein</fullName>
    </submittedName>
</protein>
<sequence>MAPEGKIHLPGFEVIPRVELPRKKRFPRQERLGVSLDLPTRRRIRSSLERLQEAGNFALSDIFPTVEEIPLSWSEKDDLDYYLELVKLCFYEYLSEEEIAVGLGWRPQSGPAVPKFVRKAYGRVVGRSYFGRRAIEILKPKVYLYGRLKDAGLRRVEEVIALSKKLPKDEGEKDYPPLARVCTSRPVFEELVRIVRKRVYPDWNPEVTFIYELPPEKVTRFMSGA</sequence>
<dbReference type="STRING" id="1802471.A2115_02470"/>
<evidence type="ECO:0000313" key="1">
    <source>
        <dbReference type="EMBL" id="OGM02024.1"/>
    </source>
</evidence>
<gene>
    <name evidence="1" type="ORF">A2115_02470</name>
</gene>
<dbReference type="Proteomes" id="UP000176198">
    <property type="component" value="Unassembled WGS sequence"/>
</dbReference>